<comment type="caution">
    <text evidence="2">The sequence shown here is derived from an EMBL/GenBank/DDBJ whole genome shotgun (WGS) entry which is preliminary data.</text>
</comment>
<reference evidence="2 3" key="2">
    <citation type="submission" date="2020-07" db="EMBL/GenBank/DDBJ databases">
        <title>Genome assembly of wild tea tree DASZ reveals pedigree and selection history of tea varieties.</title>
        <authorList>
            <person name="Zhang W."/>
        </authorList>
    </citation>
    <scope>NUCLEOTIDE SEQUENCE [LARGE SCALE GENOMIC DNA]</scope>
    <source>
        <strain evidence="3">cv. G240</strain>
        <tissue evidence="2">Leaf</tissue>
    </source>
</reference>
<dbReference type="AlphaFoldDB" id="A0A7J7GN62"/>
<name>A0A7J7GN62_CAMSI</name>
<organism evidence="2 3">
    <name type="scientific">Camellia sinensis</name>
    <name type="common">Tea plant</name>
    <name type="synonym">Thea sinensis</name>
    <dbReference type="NCBI Taxonomy" id="4442"/>
    <lineage>
        <taxon>Eukaryota</taxon>
        <taxon>Viridiplantae</taxon>
        <taxon>Streptophyta</taxon>
        <taxon>Embryophyta</taxon>
        <taxon>Tracheophyta</taxon>
        <taxon>Spermatophyta</taxon>
        <taxon>Magnoliopsida</taxon>
        <taxon>eudicotyledons</taxon>
        <taxon>Gunneridae</taxon>
        <taxon>Pentapetalae</taxon>
        <taxon>asterids</taxon>
        <taxon>Ericales</taxon>
        <taxon>Theaceae</taxon>
        <taxon>Camellia</taxon>
    </lineage>
</organism>
<feature type="compositionally biased region" description="Gly residues" evidence="1">
    <location>
        <begin position="19"/>
        <end position="32"/>
    </location>
</feature>
<sequence length="130" mass="14317">MDDVTVVAGETTAADDGDTGGGVDSRCGGGGGRRGKRKWKQWRRPSREKVIIMGQSKGPVVSRGRRDSESACERFRGEELELDRPRNLRKIREIVPPQVNKGCKLLIDSLNAWASFPTGFLEPALVRPVN</sequence>
<evidence type="ECO:0000256" key="1">
    <source>
        <dbReference type="SAM" id="MobiDB-lite"/>
    </source>
</evidence>
<dbReference type="EMBL" id="JACBKZ010000010">
    <property type="protein sequence ID" value="KAF5940874.1"/>
    <property type="molecule type" value="Genomic_DNA"/>
</dbReference>
<proteinExistence type="predicted"/>
<keyword evidence="3" id="KW-1185">Reference proteome</keyword>
<feature type="region of interest" description="Disordered" evidence="1">
    <location>
        <begin position="1"/>
        <end position="40"/>
    </location>
</feature>
<protein>
    <submittedName>
        <fullName evidence="2">Uncharacterized protein</fullName>
    </submittedName>
</protein>
<evidence type="ECO:0000313" key="3">
    <source>
        <dbReference type="Proteomes" id="UP000593564"/>
    </source>
</evidence>
<accession>A0A7J7GN62</accession>
<gene>
    <name evidence="2" type="ORF">HYC85_022041</name>
</gene>
<dbReference type="Proteomes" id="UP000593564">
    <property type="component" value="Unassembled WGS sequence"/>
</dbReference>
<reference evidence="3" key="1">
    <citation type="journal article" date="2020" name="Nat. Commun.">
        <title>Genome assembly of wild tea tree DASZ reveals pedigree and selection history of tea varieties.</title>
        <authorList>
            <person name="Zhang W."/>
            <person name="Zhang Y."/>
            <person name="Qiu H."/>
            <person name="Guo Y."/>
            <person name="Wan H."/>
            <person name="Zhang X."/>
            <person name="Scossa F."/>
            <person name="Alseekh S."/>
            <person name="Zhang Q."/>
            <person name="Wang P."/>
            <person name="Xu L."/>
            <person name="Schmidt M.H."/>
            <person name="Jia X."/>
            <person name="Li D."/>
            <person name="Zhu A."/>
            <person name="Guo F."/>
            <person name="Chen W."/>
            <person name="Ni D."/>
            <person name="Usadel B."/>
            <person name="Fernie A.R."/>
            <person name="Wen W."/>
        </authorList>
    </citation>
    <scope>NUCLEOTIDE SEQUENCE [LARGE SCALE GENOMIC DNA]</scope>
    <source>
        <strain evidence="3">cv. G240</strain>
    </source>
</reference>
<evidence type="ECO:0000313" key="2">
    <source>
        <dbReference type="EMBL" id="KAF5940874.1"/>
    </source>
</evidence>